<proteinExistence type="predicted"/>
<organism evidence="1 2">
    <name type="scientific">Pannonibacter phragmitetus</name>
    <dbReference type="NCBI Taxonomy" id="121719"/>
    <lineage>
        <taxon>Bacteria</taxon>
        <taxon>Pseudomonadati</taxon>
        <taxon>Pseudomonadota</taxon>
        <taxon>Alphaproteobacteria</taxon>
        <taxon>Hyphomicrobiales</taxon>
        <taxon>Stappiaceae</taxon>
        <taxon>Pannonibacter</taxon>
    </lineage>
</organism>
<dbReference type="RefSeq" id="WP_058899628.1">
    <property type="nucleotide sequence ID" value="NZ_CP013068.1"/>
</dbReference>
<evidence type="ECO:0008006" key="3">
    <source>
        <dbReference type="Google" id="ProtNLM"/>
    </source>
</evidence>
<dbReference type="Proteomes" id="UP000064921">
    <property type="component" value="Chromosome"/>
</dbReference>
<evidence type="ECO:0000313" key="1">
    <source>
        <dbReference type="EMBL" id="ALV28542.1"/>
    </source>
</evidence>
<dbReference type="KEGG" id="pphr:APZ00_16955"/>
<name>A0A0U3FQM1_9HYPH</name>
<sequence length="179" mass="19999">MTEEFSETDHWKLLATAKRFLSAADVLRRSEEYQTSRVLFTPVLHLTAHGIEVLLKANLVGAGLSLGDVRKKYGHNIAALWAHDLNQPLRDEAASEARKVWQQAQADGNWPDRFNGEPVALLEEYLAAINALHTAASEYALRYVAASEMTAPRPHLLIDTFLPISDLCVRQPRALLRSS</sequence>
<dbReference type="EMBL" id="CP013068">
    <property type="protein sequence ID" value="ALV28542.1"/>
    <property type="molecule type" value="Genomic_DNA"/>
</dbReference>
<keyword evidence="2" id="KW-1185">Reference proteome</keyword>
<evidence type="ECO:0000313" key="2">
    <source>
        <dbReference type="Proteomes" id="UP000064921"/>
    </source>
</evidence>
<protein>
    <recommendedName>
        <fullName evidence="3">HEPN domain-containing protein</fullName>
    </recommendedName>
</protein>
<gene>
    <name evidence="1" type="ORF">APZ00_16955</name>
</gene>
<reference evidence="1 2" key="1">
    <citation type="submission" date="2015-10" db="EMBL/GenBank/DDBJ databases">
        <title>The world's first case of liver abscess caused by Pannonibacter phragmitetus.</title>
        <authorList>
            <person name="Ming D."/>
            <person name="Wang M."/>
            <person name="Zhou Y."/>
            <person name="Jiang T."/>
            <person name="Hu S."/>
        </authorList>
    </citation>
    <scope>NUCLEOTIDE SEQUENCE [LARGE SCALE GENOMIC DNA]</scope>
    <source>
        <strain evidence="1 2">31801</strain>
    </source>
</reference>
<dbReference type="AlphaFoldDB" id="A0A0U3FQM1"/>
<accession>A0A0U3FQM1</accession>